<keyword evidence="2" id="KW-1185">Reference proteome</keyword>
<gene>
    <name evidence="1" type="ORF">AOC36_09475</name>
</gene>
<dbReference type="AlphaFoldDB" id="A0A109UHH8"/>
<sequence length="147" mass="17241">MTSKDLRDVKKEYGYVLRWINGGGDEAGNTWPYRYFLECTFTGNKIELDHDKFKELVTFPISEFKGPYAYERYVELFNHFGIEPMTTKSRQERYIRAVSDLTLSSIMTHSDRVNFSKGVLGKARIEQYAKEFRSKVKKAEQLLQSND</sequence>
<accession>A0A109UHH8</accession>
<dbReference type="Proteomes" id="UP000063781">
    <property type="component" value="Chromosome"/>
</dbReference>
<name>A0A109UHH8_9FIRM</name>
<evidence type="ECO:0000313" key="2">
    <source>
        <dbReference type="Proteomes" id="UP000063781"/>
    </source>
</evidence>
<protein>
    <submittedName>
        <fullName evidence="1">Uncharacterized protein</fullName>
    </submittedName>
</protein>
<organism evidence="1 2">
    <name type="scientific">Erysipelothrix larvae</name>
    <dbReference type="NCBI Taxonomy" id="1514105"/>
    <lineage>
        <taxon>Bacteria</taxon>
        <taxon>Bacillati</taxon>
        <taxon>Bacillota</taxon>
        <taxon>Erysipelotrichia</taxon>
        <taxon>Erysipelotrichales</taxon>
        <taxon>Erysipelotrichaceae</taxon>
        <taxon>Erysipelothrix</taxon>
    </lineage>
</organism>
<evidence type="ECO:0000313" key="1">
    <source>
        <dbReference type="EMBL" id="AMC94203.1"/>
    </source>
</evidence>
<proteinExistence type="predicted"/>
<dbReference type="RefSeq" id="WP_067633659.1">
    <property type="nucleotide sequence ID" value="NZ_CP013213.1"/>
</dbReference>
<dbReference type="KEGG" id="erl:AOC36_09475"/>
<reference evidence="1 2" key="1">
    <citation type="submission" date="2015-10" db="EMBL/GenBank/DDBJ databases">
        <title>Erysipelothrix larvae sp. LV19 isolated from the larval gut of the rhinoceros beetle, Trypoxylus dichotomus.</title>
        <authorList>
            <person name="Lim S."/>
            <person name="Kim B.-C."/>
        </authorList>
    </citation>
    <scope>NUCLEOTIDE SEQUENCE [LARGE SCALE GENOMIC DNA]</scope>
    <source>
        <strain evidence="1 2">LV19</strain>
    </source>
</reference>
<dbReference type="EMBL" id="CP013213">
    <property type="protein sequence ID" value="AMC94203.1"/>
    <property type="molecule type" value="Genomic_DNA"/>
</dbReference>